<gene>
    <name evidence="2" type="ORF">EDC22_10314</name>
</gene>
<evidence type="ECO:0008006" key="4">
    <source>
        <dbReference type="Google" id="ProtNLM"/>
    </source>
</evidence>
<evidence type="ECO:0000313" key="3">
    <source>
        <dbReference type="Proteomes" id="UP000295678"/>
    </source>
</evidence>
<keyword evidence="3" id="KW-1185">Reference proteome</keyword>
<accession>A0A4R3MIZ3</accession>
<proteinExistence type="predicted"/>
<dbReference type="Gene3D" id="2.60.40.1880">
    <property type="entry name" value="Invasion associated locus B (IalB) protein"/>
    <property type="match status" value="1"/>
</dbReference>
<dbReference type="InterPro" id="IPR038696">
    <property type="entry name" value="IalB_sf"/>
</dbReference>
<sequence>MITLRTGLAMAAISLSMAAAASAQTATPLGQFRDWGAYVAEGSGGKVCYALSQPKSMEPKNVNRDPVYFFVTSRPAQGVKNEVSVVIGYPFRTDSRASAQIGSDTFTLFTKDDGAWVENAAEEARLVSAMRAGATMVVKGTSQRGTETTDTYSLSGISAALDRIAQECR</sequence>
<evidence type="ECO:0000313" key="2">
    <source>
        <dbReference type="EMBL" id="TCT11705.1"/>
    </source>
</evidence>
<evidence type="ECO:0000256" key="1">
    <source>
        <dbReference type="SAM" id="SignalP"/>
    </source>
</evidence>
<dbReference type="AlphaFoldDB" id="A0A4R3MIZ3"/>
<reference evidence="2 3" key="1">
    <citation type="submission" date="2019-03" db="EMBL/GenBank/DDBJ databases">
        <title>Genomic Encyclopedia of Type Strains, Phase IV (KMG-IV): sequencing the most valuable type-strain genomes for metagenomic binning, comparative biology and taxonomic classification.</title>
        <authorList>
            <person name="Goeker M."/>
        </authorList>
    </citation>
    <scope>NUCLEOTIDE SEQUENCE [LARGE SCALE GENOMIC DNA]</scope>
    <source>
        <strain evidence="2 3">DSM 19345</strain>
    </source>
</reference>
<feature type="chain" id="PRO_5021029306" description="Invasion protein IalB" evidence="1">
    <location>
        <begin position="24"/>
        <end position="169"/>
    </location>
</feature>
<keyword evidence="1" id="KW-0732">Signal</keyword>
<organism evidence="2 3">
    <name type="scientific">Tepidamorphus gemmatus</name>
    <dbReference type="NCBI Taxonomy" id="747076"/>
    <lineage>
        <taxon>Bacteria</taxon>
        <taxon>Pseudomonadati</taxon>
        <taxon>Pseudomonadota</taxon>
        <taxon>Alphaproteobacteria</taxon>
        <taxon>Hyphomicrobiales</taxon>
        <taxon>Tepidamorphaceae</taxon>
        <taxon>Tepidamorphus</taxon>
    </lineage>
</organism>
<dbReference type="OrthoDB" id="9806572at2"/>
<dbReference type="Pfam" id="PF06776">
    <property type="entry name" value="IalB"/>
    <property type="match status" value="1"/>
</dbReference>
<dbReference type="InterPro" id="IPR010642">
    <property type="entry name" value="Invasion_prot_B"/>
</dbReference>
<dbReference type="Proteomes" id="UP000295678">
    <property type="component" value="Unassembled WGS sequence"/>
</dbReference>
<dbReference type="RefSeq" id="WP_132805625.1">
    <property type="nucleotide sequence ID" value="NZ_SMAK01000003.1"/>
</dbReference>
<feature type="signal peptide" evidence="1">
    <location>
        <begin position="1"/>
        <end position="23"/>
    </location>
</feature>
<comment type="caution">
    <text evidence="2">The sequence shown here is derived from an EMBL/GenBank/DDBJ whole genome shotgun (WGS) entry which is preliminary data.</text>
</comment>
<dbReference type="EMBL" id="SMAK01000003">
    <property type="protein sequence ID" value="TCT11705.1"/>
    <property type="molecule type" value="Genomic_DNA"/>
</dbReference>
<protein>
    <recommendedName>
        <fullName evidence="4">Invasion protein IalB</fullName>
    </recommendedName>
</protein>
<name>A0A4R3MIZ3_9HYPH</name>